<dbReference type="PANTHER" id="PTHR31953">
    <property type="entry name" value="BETA-FRUCTOFURANOSIDASE, INSOLUBLE ISOENZYME CWINV1-RELATED"/>
    <property type="match status" value="1"/>
</dbReference>
<dbReference type="Gene3D" id="2.60.120.560">
    <property type="entry name" value="Exo-inulinase, domain 1"/>
    <property type="match status" value="1"/>
</dbReference>
<sequence>MWSEDAALEAIPRAVWLDASGKQLIQWPIAEIQKLRKNKVKLTNQVLNERSMVEVKGVTAAQADAEISFKVENFKKAQILKPEWKHPQTLCSHIKGGVGPFGF</sequence>
<dbReference type="InterPro" id="IPR050551">
    <property type="entry name" value="Fructan_Metab_Enzymes"/>
</dbReference>
<dbReference type="EMBL" id="OZ021735">
    <property type="protein sequence ID" value="CAK9310621.1"/>
    <property type="molecule type" value="Genomic_DNA"/>
</dbReference>
<accession>A0ABP0XR24</accession>
<name>A0ABP0XR24_9ROSI</name>
<reference evidence="1 2" key="1">
    <citation type="submission" date="2024-03" db="EMBL/GenBank/DDBJ databases">
        <authorList>
            <person name="Gkanogiannis A."/>
            <person name="Becerra Lopez-Lavalle L."/>
        </authorList>
    </citation>
    <scope>NUCLEOTIDE SEQUENCE [LARGE SCALE GENOMIC DNA]</scope>
</reference>
<protein>
    <submittedName>
        <fullName evidence="1">Uncharacterized protein</fullName>
    </submittedName>
</protein>
<proteinExistence type="predicted"/>
<gene>
    <name evidence="1" type="ORF">CITCOLO1_LOCUS2253</name>
</gene>
<organism evidence="1 2">
    <name type="scientific">Citrullus colocynthis</name>
    <name type="common">colocynth</name>
    <dbReference type="NCBI Taxonomy" id="252529"/>
    <lineage>
        <taxon>Eukaryota</taxon>
        <taxon>Viridiplantae</taxon>
        <taxon>Streptophyta</taxon>
        <taxon>Embryophyta</taxon>
        <taxon>Tracheophyta</taxon>
        <taxon>Spermatophyta</taxon>
        <taxon>Magnoliopsida</taxon>
        <taxon>eudicotyledons</taxon>
        <taxon>Gunneridae</taxon>
        <taxon>Pentapetalae</taxon>
        <taxon>rosids</taxon>
        <taxon>fabids</taxon>
        <taxon>Cucurbitales</taxon>
        <taxon>Cucurbitaceae</taxon>
        <taxon>Benincaseae</taxon>
        <taxon>Citrullus</taxon>
    </lineage>
</organism>
<keyword evidence="2" id="KW-1185">Reference proteome</keyword>
<evidence type="ECO:0000313" key="2">
    <source>
        <dbReference type="Proteomes" id="UP001642487"/>
    </source>
</evidence>
<dbReference type="Proteomes" id="UP001642487">
    <property type="component" value="Chromosome 1"/>
</dbReference>
<evidence type="ECO:0000313" key="1">
    <source>
        <dbReference type="EMBL" id="CAK9310621.1"/>
    </source>
</evidence>